<dbReference type="RefSeq" id="WP_146296570.1">
    <property type="nucleotide sequence ID" value="NZ_CP042326.1"/>
</dbReference>
<dbReference type="OrthoDB" id="583632at2"/>
<accession>A0A5B8NR81</accession>
<dbReference type="Proteomes" id="UP000318453">
    <property type="component" value="Chromosome"/>
</dbReference>
<evidence type="ECO:0000313" key="1">
    <source>
        <dbReference type="EMBL" id="QDZ40725.1"/>
    </source>
</evidence>
<gene>
    <name evidence="1" type="ORF">FRE64_12650</name>
</gene>
<dbReference type="AlphaFoldDB" id="A0A5B8NR81"/>
<organism evidence="1 2">
    <name type="scientific">Euhalothece natronophila Z-M001</name>
    <dbReference type="NCBI Taxonomy" id="522448"/>
    <lineage>
        <taxon>Bacteria</taxon>
        <taxon>Bacillati</taxon>
        <taxon>Cyanobacteriota</taxon>
        <taxon>Cyanophyceae</taxon>
        <taxon>Oscillatoriophycideae</taxon>
        <taxon>Chroococcales</taxon>
        <taxon>Halothecacae</taxon>
        <taxon>Halothece cluster</taxon>
        <taxon>Euhalothece</taxon>
    </lineage>
</organism>
<name>A0A5B8NR81_9CHRO</name>
<dbReference type="KEGG" id="enn:FRE64_12650"/>
<evidence type="ECO:0000313" key="2">
    <source>
        <dbReference type="Proteomes" id="UP000318453"/>
    </source>
</evidence>
<reference evidence="1" key="1">
    <citation type="submission" date="2019-08" db="EMBL/GenBank/DDBJ databases">
        <title>Carotenoids and Carotenoid Binding Proteins in the Halophilic Cyanobacterium Euhalothece sp. ZM00.</title>
        <authorList>
            <person name="Cho S.M."/>
            <person name="Song J.Y."/>
            <person name="Park Y.-I."/>
        </authorList>
    </citation>
    <scope>NUCLEOTIDE SEQUENCE [LARGE SCALE GENOMIC DNA]</scope>
    <source>
        <strain evidence="1">Z-M001</strain>
    </source>
</reference>
<dbReference type="EMBL" id="CP042326">
    <property type="protein sequence ID" value="QDZ40725.1"/>
    <property type="molecule type" value="Genomic_DNA"/>
</dbReference>
<protein>
    <submittedName>
        <fullName evidence="1">Uncharacterized protein</fullName>
    </submittedName>
</protein>
<proteinExistence type="predicted"/>
<keyword evidence="2" id="KW-1185">Reference proteome</keyword>
<sequence>MTKINLEIPNEILHKINQQGEPLEKVLVEAINNYLEQKELVKSKTWELCGSLKVSDYDTSETNYAENIDQDIY</sequence>